<comment type="caution">
    <text evidence="2">The sequence shown here is derived from an EMBL/GenBank/DDBJ whole genome shotgun (WGS) entry which is preliminary data.</text>
</comment>
<proteinExistence type="predicted"/>
<dbReference type="RefSeq" id="WP_236457182.1">
    <property type="nucleotide sequence ID" value="NZ_CBCSGE010000012.1"/>
</dbReference>
<accession>A0ABV5GTX7</accession>
<dbReference type="Proteomes" id="UP001589607">
    <property type="component" value="Unassembled WGS sequence"/>
</dbReference>
<evidence type="ECO:0000313" key="3">
    <source>
        <dbReference type="Proteomes" id="UP001589607"/>
    </source>
</evidence>
<organism evidence="2 3">
    <name type="scientific">Flavobacterium jumunjinense</name>
    <dbReference type="NCBI Taxonomy" id="998845"/>
    <lineage>
        <taxon>Bacteria</taxon>
        <taxon>Pseudomonadati</taxon>
        <taxon>Bacteroidota</taxon>
        <taxon>Flavobacteriia</taxon>
        <taxon>Flavobacteriales</taxon>
        <taxon>Flavobacteriaceae</taxon>
        <taxon>Flavobacterium</taxon>
    </lineage>
</organism>
<protein>
    <recommendedName>
        <fullName evidence="4">YD repeat-containing protein</fullName>
    </recommendedName>
</protein>
<dbReference type="Gene3D" id="2.180.10.10">
    <property type="entry name" value="RHS repeat-associated core"/>
    <property type="match status" value="1"/>
</dbReference>
<name>A0ABV5GTX7_9FLAO</name>
<feature type="chain" id="PRO_5045415533" description="YD repeat-containing protein" evidence="1">
    <location>
        <begin position="23"/>
        <end position="283"/>
    </location>
</feature>
<keyword evidence="3" id="KW-1185">Reference proteome</keyword>
<feature type="signal peptide" evidence="1">
    <location>
        <begin position="1"/>
        <end position="22"/>
    </location>
</feature>
<evidence type="ECO:0008006" key="4">
    <source>
        <dbReference type="Google" id="ProtNLM"/>
    </source>
</evidence>
<keyword evidence="1" id="KW-0732">Signal</keyword>
<sequence length="283" mass="32741">MKKQLLTLVGFVLSLLAHGQMAEEAIQLKKINCVETDLKTGEKLTKTYSFENGKLTSIQTSDVIQYFYYNKDGKLDRTLKENENNYWKELTTYFYDANDNLVKYINKYDEGNKSVTKTVTYKHQGGRIKAITKSSISSAKFVQSIDYFFKDGKIVSESERNLSEKIINNKRIDYNENDIVTYKGLFGDKTVDSYDYDDKKSAMLLLIKNVFGANYQTIVHLISSQEKEFPLESISEHNLLKFSSTSPSKTEYSKKFTYNNFGYPESHTQVIDKTKTVVTYEYE</sequence>
<dbReference type="EMBL" id="JBHMEY010000096">
    <property type="protein sequence ID" value="MFB9098843.1"/>
    <property type="molecule type" value="Genomic_DNA"/>
</dbReference>
<evidence type="ECO:0000256" key="1">
    <source>
        <dbReference type="SAM" id="SignalP"/>
    </source>
</evidence>
<reference evidence="2 3" key="1">
    <citation type="submission" date="2024-09" db="EMBL/GenBank/DDBJ databases">
        <authorList>
            <person name="Sun Q."/>
            <person name="Mori K."/>
        </authorList>
    </citation>
    <scope>NUCLEOTIDE SEQUENCE [LARGE SCALE GENOMIC DNA]</scope>
    <source>
        <strain evidence="2 3">CECT 7955</strain>
    </source>
</reference>
<gene>
    <name evidence="2" type="ORF">ACFFVF_20240</name>
</gene>
<evidence type="ECO:0000313" key="2">
    <source>
        <dbReference type="EMBL" id="MFB9098843.1"/>
    </source>
</evidence>